<evidence type="ECO:0000313" key="2">
    <source>
        <dbReference type="EMBL" id="MEI5686143.1"/>
    </source>
</evidence>
<dbReference type="InterPro" id="IPR002059">
    <property type="entry name" value="CSP_DNA-bd"/>
</dbReference>
<comment type="caution">
    <text evidence="2">The sequence shown here is derived from an EMBL/GenBank/DDBJ whole genome shotgun (WGS) entry which is preliminary data.</text>
</comment>
<evidence type="ECO:0000259" key="1">
    <source>
        <dbReference type="PROSITE" id="PS51857"/>
    </source>
</evidence>
<dbReference type="EMBL" id="JBBBDM010000001">
    <property type="protein sequence ID" value="MEI5686143.1"/>
    <property type="molecule type" value="Genomic_DNA"/>
</dbReference>
<accession>A0ABU8GZ58</accession>
<dbReference type="Pfam" id="PF00313">
    <property type="entry name" value="CSD"/>
    <property type="match status" value="2"/>
</dbReference>
<dbReference type="PROSITE" id="PS51857">
    <property type="entry name" value="CSD_2"/>
    <property type="match status" value="2"/>
</dbReference>
<dbReference type="InterPro" id="IPR050181">
    <property type="entry name" value="Cold_shock_domain"/>
</dbReference>
<sequence>MRSEPQWEGDERDDGVMPGDRAVLSAATDPGEAATVVSGVIKWFDVTRGFGFAVADDRAFGDVLIHFSVLQSHGRRSLPEGTRVTTLAVQRGRGYQAREVLTVDTSNAVEERPRAPRPADRVDPVPLIDDAGPFEAVEVKWFNRLKGYGFLVRYSDGSDVFVHMETLRRAGILAIEPDQRLRARIVAGRKGPLAVEVDAAS</sequence>
<dbReference type="PANTHER" id="PTHR11544">
    <property type="entry name" value="COLD SHOCK DOMAIN CONTAINING PROTEINS"/>
    <property type="match status" value="1"/>
</dbReference>
<dbReference type="RefSeq" id="WP_037533264.1">
    <property type="nucleotide sequence ID" value="NZ_JBBBDM010000001.1"/>
</dbReference>
<dbReference type="Gene3D" id="2.40.50.140">
    <property type="entry name" value="Nucleic acid-binding proteins"/>
    <property type="match status" value="2"/>
</dbReference>
<dbReference type="SUPFAM" id="SSF50249">
    <property type="entry name" value="Nucleic acid-binding proteins"/>
    <property type="match status" value="2"/>
</dbReference>
<dbReference type="SMART" id="SM00357">
    <property type="entry name" value="CSP"/>
    <property type="match status" value="2"/>
</dbReference>
<keyword evidence="3" id="KW-1185">Reference proteome</keyword>
<dbReference type="PRINTS" id="PR00050">
    <property type="entry name" value="COLDSHOCK"/>
</dbReference>
<reference evidence="2 3" key="1">
    <citation type="journal article" date="2013" name="Int. J. Syst. Evol. Microbiol.">
        <title>Sphingomonas kyungheensis sp. nov., a bacterium with ginsenoside-converting activity isolated from soil of a ginseng field.</title>
        <authorList>
            <person name="Son H.M."/>
            <person name="Yang J.E."/>
            <person name="Park Y."/>
            <person name="Han C.K."/>
            <person name="Kim S.G."/>
            <person name="Kook M."/>
            <person name="Yi T.H."/>
        </authorList>
    </citation>
    <scope>NUCLEOTIDE SEQUENCE [LARGE SCALE GENOMIC DNA]</scope>
    <source>
        <strain evidence="2 3">LMG 26582</strain>
    </source>
</reference>
<proteinExistence type="predicted"/>
<feature type="domain" description="CSD" evidence="1">
    <location>
        <begin position="36"/>
        <end position="102"/>
    </location>
</feature>
<gene>
    <name evidence="2" type="ORF">V8201_03515</name>
</gene>
<evidence type="ECO:0000313" key="3">
    <source>
        <dbReference type="Proteomes" id="UP001367771"/>
    </source>
</evidence>
<organism evidence="2 3">
    <name type="scientific">Sphingomonas kyungheensis</name>
    <dbReference type="NCBI Taxonomy" id="1069987"/>
    <lineage>
        <taxon>Bacteria</taxon>
        <taxon>Pseudomonadati</taxon>
        <taxon>Pseudomonadota</taxon>
        <taxon>Alphaproteobacteria</taxon>
        <taxon>Sphingomonadales</taxon>
        <taxon>Sphingomonadaceae</taxon>
        <taxon>Sphingomonas</taxon>
    </lineage>
</organism>
<feature type="domain" description="CSD" evidence="1">
    <location>
        <begin position="134"/>
        <end position="199"/>
    </location>
</feature>
<dbReference type="CDD" id="cd04458">
    <property type="entry name" value="CSP_CDS"/>
    <property type="match status" value="2"/>
</dbReference>
<dbReference type="InterPro" id="IPR011129">
    <property type="entry name" value="CSD"/>
</dbReference>
<dbReference type="InterPro" id="IPR012340">
    <property type="entry name" value="NA-bd_OB-fold"/>
</dbReference>
<dbReference type="Proteomes" id="UP001367771">
    <property type="component" value="Unassembled WGS sequence"/>
</dbReference>
<protein>
    <submittedName>
        <fullName evidence="2">Cold shock domain-containing protein</fullName>
    </submittedName>
</protein>
<name>A0ABU8GZ58_9SPHN</name>